<dbReference type="Gene3D" id="1.10.10.10">
    <property type="entry name" value="Winged helix-like DNA-binding domain superfamily/Winged helix DNA-binding domain"/>
    <property type="match status" value="1"/>
</dbReference>
<evidence type="ECO:0000313" key="7">
    <source>
        <dbReference type="Proteomes" id="UP000655225"/>
    </source>
</evidence>
<dbReference type="GO" id="GO:0032259">
    <property type="term" value="P:methylation"/>
    <property type="evidence" value="ECO:0007669"/>
    <property type="project" value="UniProtKB-KW"/>
</dbReference>
<keyword evidence="3" id="KW-0949">S-adenosyl-L-methionine</keyword>
<dbReference type="Pfam" id="PF08100">
    <property type="entry name" value="Dimerisation"/>
    <property type="match status" value="1"/>
</dbReference>
<dbReference type="OrthoDB" id="1931666at2759"/>
<dbReference type="AlphaFoldDB" id="A0A835DIF4"/>
<comment type="caution">
    <text evidence="6">The sequence shown here is derived from an EMBL/GenBank/DDBJ whole genome shotgun (WGS) entry which is preliminary data.</text>
</comment>
<dbReference type="GO" id="GO:0046983">
    <property type="term" value="F:protein dimerization activity"/>
    <property type="evidence" value="ECO:0007669"/>
    <property type="project" value="InterPro"/>
</dbReference>
<protein>
    <recommendedName>
        <fullName evidence="5">O-methyltransferase dimerisation domain-containing protein</fullName>
    </recommendedName>
</protein>
<evidence type="ECO:0000256" key="2">
    <source>
        <dbReference type="ARBA" id="ARBA00022679"/>
    </source>
</evidence>
<gene>
    <name evidence="6" type="ORF">HHK36_010390</name>
</gene>
<proteinExistence type="inferred from homology"/>
<name>A0A835DIF4_TETSI</name>
<feature type="domain" description="O-methyltransferase dimerisation" evidence="5">
    <location>
        <begin position="27"/>
        <end position="110"/>
    </location>
</feature>
<accession>A0A835DIF4</accession>
<dbReference type="FunFam" id="1.10.10.10:FF:000836">
    <property type="entry name" value="O-methyltransferase family protein"/>
    <property type="match status" value="1"/>
</dbReference>
<dbReference type="GO" id="GO:0008171">
    <property type="term" value="F:O-methyltransferase activity"/>
    <property type="evidence" value="ECO:0007669"/>
    <property type="project" value="UniProtKB-ARBA"/>
</dbReference>
<dbReference type="PROSITE" id="PS51683">
    <property type="entry name" value="SAM_OMT_II"/>
    <property type="match status" value="1"/>
</dbReference>
<dbReference type="InterPro" id="IPR036390">
    <property type="entry name" value="WH_DNA-bd_sf"/>
</dbReference>
<dbReference type="Gene3D" id="3.40.50.150">
    <property type="entry name" value="Vaccinia Virus protein VP39"/>
    <property type="match status" value="1"/>
</dbReference>
<dbReference type="InterPro" id="IPR036388">
    <property type="entry name" value="WH-like_DNA-bd_sf"/>
</dbReference>
<reference evidence="6 7" key="1">
    <citation type="submission" date="2020-04" db="EMBL/GenBank/DDBJ databases">
        <title>Plant Genome Project.</title>
        <authorList>
            <person name="Zhang R.-G."/>
        </authorList>
    </citation>
    <scope>NUCLEOTIDE SEQUENCE [LARGE SCALE GENOMIC DNA]</scope>
    <source>
        <strain evidence="6">YNK0</strain>
        <tissue evidence="6">Leaf</tissue>
    </source>
</reference>
<dbReference type="OMA" id="VSAWEMT"/>
<keyword evidence="2" id="KW-0808">Transferase</keyword>
<evidence type="ECO:0000259" key="5">
    <source>
        <dbReference type="Pfam" id="PF08100"/>
    </source>
</evidence>
<dbReference type="Proteomes" id="UP000655225">
    <property type="component" value="Unassembled WGS sequence"/>
</dbReference>
<dbReference type="PANTHER" id="PTHR11746">
    <property type="entry name" value="O-METHYLTRANSFERASE"/>
    <property type="match status" value="1"/>
</dbReference>
<evidence type="ECO:0000256" key="1">
    <source>
        <dbReference type="ARBA" id="ARBA00022603"/>
    </source>
</evidence>
<organism evidence="6 7">
    <name type="scientific">Tetracentron sinense</name>
    <name type="common">Spur-leaf</name>
    <dbReference type="NCBI Taxonomy" id="13715"/>
    <lineage>
        <taxon>Eukaryota</taxon>
        <taxon>Viridiplantae</taxon>
        <taxon>Streptophyta</taxon>
        <taxon>Embryophyta</taxon>
        <taxon>Tracheophyta</taxon>
        <taxon>Spermatophyta</taxon>
        <taxon>Magnoliopsida</taxon>
        <taxon>Trochodendrales</taxon>
        <taxon>Trochodendraceae</taxon>
        <taxon>Tetracentron</taxon>
    </lineage>
</organism>
<dbReference type="EMBL" id="JABCRI010000006">
    <property type="protein sequence ID" value="KAF8405483.1"/>
    <property type="molecule type" value="Genomic_DNA"/>
</dbReference>
<dbReference type="InterPro" id="IPR029063">
    <property type="entry name" value="SAM-dependent_MTases_sf"/>
</dbReference>
<dbReference type="SUPFAM" id="SSF46785">
    <property type="entry name" value="Winged helix' DNA-binding domain"/>
    <property type="match status" value="1"/>
</dbReference>
<keyword evidence="1" id="KW-0489">Methyltransferase</keyword>
<evidence type="ECO:0000256" key="3">
    <source>
        <dbReference type="ARBA" id="ARBA00022691"/>
    </source>
</evidence>
<dbReference type="InterPro" id="IPR016461">
    <property type="entry name" value="COMT-like"/>
</dbReference>
<evidence type="ECO:0000256" key="4">
    <source>
        <dbReference type="ARBA" id="ARBA00038277"/>
    </source>
</evidence>
<dbReference type="InterPro" id="IPR012967">
    <property type="entry name" value="COMT_dimerisation"/>
</dbReference>
<sequence>MEELRETRIAENMSEEEEDARAEVDIWTYVFGFAEMAVVKCAIELGIAEVIEGHGTPMTLSELSTQLGCEPTPLHRIMRFLVHRRVFKEKFTSNGPSGYALTLLSSRLMKHGKRSMAAMVSLESSPVMLASWNSLSACVQANGPYPFKAAHGEDVWSYATGHPTHSKLISDGMACSATKA</sequence>
<keyword evidence="7" id="KW-1185">Reference proteome</keyword>
<comment type="similarity">
    <text evidence="4">Belongs to the class I-like SAM-binding methyltransferase superfamily. Cation-independent O-methyltransferase family.</text>
</comment>
<evidence type="ECO:0000313" key="6">
    <source>
        <dbReference type="EMBL" id="KAF8405483.1"/>
    </source>
</evidence>